<dbReference type="InterPro" id="IPR017871">
    <property type="entry name" value="ABC_transporter-like_CS"/>
</dbReference>
<feature type="transmembrane region" description="Helical" evidence="11">
    <location>
        <begin position="609"/>
        <end position="636"/>
    </location>
</feature>
<dbReference type="Pfam" id="PF00664">
    <property type="entry name" value="ABC_membrane"/>
    <property type="match status" value="2"/>
</dbReference>
<dbReference type="PROSITE" id="PS00211">
    <property type="entry name" value="ABC_TRANSPORTER_1"/>
    <property type="match status" value="2"/>
</dbReference>
<organism evidence="14 15">
    <name type="scientific">Geotrichum candidum</name>
    <name type="common">Oospora lactis</name>
    <name type="synonym">Dipodascus geotrichum</name>
    <dbReference type="NCBI Taxonomy" id="1173061"/>
    <lineage>
        <taxon>Eukaryota</taxon>
        <taxon>Fungi</taxon>
        <taxon>Dikarya</taxon>
        <taxon>Ascomycota</taxon>
        <taxon>Saccharomycotina</taxon>
        <taxon>Dipodascomycetes</taxon>
        <taxon>Dipodascales</taxon>
        <taxon>Dipodascaceae</taxon>
        <taxon>Geotrichum</taxon>
    </lineage>
</organism>
<comment type="caution">
    <text evidence="14">The sequence shown here is derived from an EMBL/GenBank/DDBJ whole genome shotgun (WGS) entry which is preliminary data.</text>
</comment>
<dbReference type="GO" id="GO:0005524">
    <property type="term" value="F:ATP binding"/>
    <property type="evidence" value="ECO:0007669"/>
    <property type="project" value="UniProtKB-KW"/>
</dbReference>
<feature type="transmembrane region" description="Helical" evidence="11">
    <location>
        <begin position="1132"/>
        <end position="1151"/>
    </location>
</feature>
<feature type="transmembrane region" description="Helical" evidence="11">
    <location>
        <begin position="1206"/>
        <end position="1228"/>
    </location>
</feature>
<feature type="transmembrane region" description="Helical" evidence="11">
    <location>
        <begin position="253"/>
        <end position="271"/>
    </location>
</feature>
<sequence>MSHCSGPWWNYDDFNPCVRHKITQQIPAYVFAGTSFAILSITAYPKVKAWLRRNRIKRDPSYRPLLANDSTFAQDESFYDDTANSINNSNAHGPAFFEDIRPVNEIRPSYGSTDTVRKSEDEDAAVSPKFQSKKQPTIITVVRSTAERLRLANELIFTSLQVVILALAYFIPSINGEWLAVEGDKSVLIALLTFWVYTLILVITRLFFIRSSFVPNVGLWTHSTVLYLAGWLFTLPNLRSALINPYSPSSRNLYISQFVFATILFINNFSAKLGDKPAHLYTTEGLEPSVEPISSLFSLVTYSWIDPMVWKGYFYGLNIKDVWELREDDHTVSVLREFRKINPTYGLARRMLIYFRKSLLVSGSWAFIYSFVTFGPPFLMKQILEYVEDPSRAPANLIWLYVIGMLLFGILDNIVSGQSLYIGRRMCIRMRSIIIGEVYAKALRRRTGSSKEKKLGKKDDSNADDEATTSDGKDESKSEDKGQSHQGAIINLMAVDAFKVSEICGYLHYFVGGVLVIAFAIAFLYTILGWSAFVGAIGMFLLMPVNYYVSSLFARFQNDLMATTDDRVNKLNELLQSIRIVKYFAWEEKFADGVKTVRDKELAILRKRYILWSCAAGLWFISPILITLISFSTYILVQQRTLTAPVAFTSLALFNIMRAPMDQLADMLNNVLQSKVSIDRVEEFLSEAETSKYEQLGNPTRGPNSPVIGFEKATFSWESSDASNTSKADFKLRDLNIDFKIGELNVVIGPTGAGKTSLLLALLGEMELTEGRVFLPSAMNRDDVTPNPQTGLAETVAYCAQQAWLLNDTLRNNILFGNEFNEARYNAVIEACALKRDLEILDAGDQTEIGEKGITLSGGQKQRVSLARAIYSNSKHLLLDDCLSAVDSHTALWIYDKCLTGPLCAGRTTILVSHNVALTISQAAFVVAMENGRVVGQGLPYELASRGLLGSDELVSSAAQSNSVTRVQSSENLEEQGNAPVPSELKKEISKLAKDSKSDITENENDDEEIRKKTDGKLVKEETKSEGHVDSKVYIGYITAMGGFWFWVTIFVVYLGAQGLNVLQAWWIKVWTSEMNGPSGAFTVSLLSKSGTYQLAERLQSFTFTNSFSSLSNATQTVSALESGPVVEHSPVYYIVVYALIGIAYTFAGMYKDLISYLGGVHASKKIFNDMLDSILRSKIRFFDATPIGRIMNRFSKDIEAVDQDLAPVATGVAHCALAALATTLLIAFITPGFLIAGIFIAAMYWAIGVFYLASSRDLKRIDSITKSPVYQHFGETLSGVSTIRAYGIADKFAADNLAKIDDNNRPFFYMWVANRWLSFRIDFTGAFVSFSAASMVMLSIGHINAGLAGLSLSYAISFSENVLWIVRLYAILEMNMNSVERIQEYMEVEKEAPAIIPDSRPPIDWPSQGVIEVDNLSLRYAPELPRVIKNVNFKVDSFNKVGIVGRTGAGKSTIITAFFRFIEADTGSIKIDGLDISKIGLKDLRENIAIIPQDPTLFIGTIRSNLDPFDLYTDDDIFEALRRVHLIKPDESSQSSTEGSGSEENINQFKNLESPVTEGGNNLSQGQRQLICLARSLLKSPKVLLLDEATASIDYESDARIQNTIREEFSETTILTIAHRLRSIVDYDKILVMDAGKAVEYDHPHTLLSNPDSIFYSMCANSGELDALLNIAKNAYAEKYGIPAASSDIASSSRTEEPAESTAPATPSLAPAESAAPVTPRLAPAAVIDSTPETMGSETSGDSPEANQTGDDHENAASELLSPRSIVSKKSSRSSTKKKSGKVSKNKKKKKHGRK</sequence>
<feature type="compositionally biased region" description="Basic and acidic residues" evidence="10">
    <location>
        <begin position="471"/>
        <end position="482"/>
    </location>
</feature>
<evidence type="ECO:0000256" key="11">
    <source>
        <dbReference type="SAM" id="Phobius"/>
    </source>
</evidence>
<evidence type="ECO:0000259" key="12">
    <source>
        <dbReference type="PROSITE" id="PS50893"/>
    </source>
</evidence>
<feature type="region of interest" description="Disordered" evidence="10">
    <location>
        <begin position="1690"/>
        <end position="1796"/>
    </location>
</feature>
<feature type="transmembrane region" description="Helical" evidence="11">
    <location>
        <begin position="642"/>
        <end position="659"/>
    </location>
</feature>
<dbReference type="GO" id="GO:0016887">
    <property type="term" value="F:ATP hydrolysis activity"/>
    <property type="evidence" value="ECO:0007669"/>
    <property type="project" value="InterPro"/>
</dbReference>
<keyword evidence="3 11" id="KW-0812">Transmembrane</keyword>
<keyword evidence="7 11" id="KW-1133">Transmembrane helix</keyword>
<dbReference type="InterPro" id="IPR003593">
    <property type="entry name" value="AAA+_ATPase"/>
</dbReference>
<accession>A0A0J9XJ63</accession>
<feature type="compositionally biased region" description="Low complexity" evidence="10">
    <location>
        <begin position="1701"/>
        <end position="1718"/>
    </location>
</feature>
<dbReference type="CDD" id="cd03250">
    <property type="entry name" value="ABCC_MRP_domain1"/>
    <property type="match status" value="1"/>
</dbReference>
<dbReference type="SMART" id="SM00382">
    <property type="entry name" value="AAA"/>
    <property type="match status" value="2"/>
</dbReference>
<reference evidence="14" key="1">
    <citation type="submission" date="2014-03" db="EMBL/GenBank/DDBJ databases">
        <authorList>
            <person name="Casaregola S."/>
        </authorList>
    </citation>
    <scope>NUCLEOTIDE SEQUENCE [LARGE SCALE GENOMIC DNA]</scope>
    <source>
        <strain evidence="14">CLIB 918</strain>
    </source>
</reference>
<feature type="domain" description="ABC transporter" evidence="12">
    <location>
        <begin position="717"/>
        <end position="956"/>
    </location>
</feature>
<feature type="transmembrane region" description="Helical" evidence="11">
    <location>
        <begin position="1234"/>
        <end position="1254"/>
    </location>
</feature>
<keyword evidence="2" id="KW-0813">Transport</keyword>
<dbReference type="CDD" id="cd18604">
    <property type="entry name" value="ABC_6TM_VMR1_D2_like"/>
    <property type="match status" value="1"/>
</dbReference>
<dbReference type="Proteomes" id="UP000242525">
    <property type="component" value="Unassembled WGS sequence"/>
</dbReference>
<dbReference type="InterPro" id="IPR027417">
    <property type="entry name" value="P-loop_NTPase"/>
</dbReference>
<dbReference type="InterPro" id="IPR003439">
    <property type="entry name" value="ABC_transporter-like_ATP-bd"/>
</dbReference>
<feature type="transmembrane region" description="Helical" evidence="11">
    <location>
        <begin position="398"/>
        <end position="422"/>
    </location>
</feature>
<keyword evidence="9" id="KW-0325">Glycoprotein</keyword>
<name>A0A0J9XJ63_GEOCN</name>
<dbReference type="GO" id="GO:0000329">
    <property type="term" value="C:fungal-type vacuole membrane"/>
    <property type="evidence" value="ECO:0007669"/>
    <property type="project" value="TreeGrafter"/>
</dbReference>
<feature type="domain" description="ABC transmembrane type-1" evidence="13">
    <location>
        <begin position="360"/>
        <end position="673"/>
    </location>
</feature>
<dbReference type="EMBL" id="CCBN010000022">
    <property type="protein sequence ID" value="CDO57523.1"/>
    <property type="molecule type" value="Genomic_DNA"/>
</dbReference>
<evidence type="ECO:0000256" key="4">
    <source>
        <dbReference type="ARBA" id="ARBA00022737"/>
    </source>
</evidence>
<feature type="region of interest" description="Disordered" evidence="10">
    <location>
        <begin position="960"/>
        <end position="1014"/>
    </location>
</feature>
<evidence type="ECO:0000256" key="7">
    <source>
        <dbReference type="ARBA" id="ARBA00022989"/>
    </source>
</evidence>
<dbReference type="InterPro" id="IPR036640">
    <property type="entry name" value="ABC1_TM_sf"/>
</dbReference>
<feature type="compositionally biased region" description="Basic and acidic residues" evidence="10">
    <location>
        <begin position="984"/>
        <end position="1000"/>
    </location>
</feature>
<evidence type="ECO:0000256" key="3">
    <source>
        <dbReference type="ARBA" id="ARBA00022692"/>
    </source>
</evidence>
<dbReference type="PANTHER" id="PTHR24223">
    <property type="entry name" value="ATP-BINDING CASSETTE SUB-FAMILY C"/>
    <property type="match status" value="1"/>
</dbReference>
<evidence type="ECO:0000256" key="9">
    <source>
        <dbReference type="ARBA" id="ARBA00023180"/>
    </source>
</evidence>
<dbReference type="GO" id="GO:0140359">
    <property type="term" value="F:ABC-type transporter activity"/>
    <property type="evidence" value="ECO:0007669"/>
    <property type="project" value="InterPro"/>
</dbReference>
<dbReference type="InterPro" id="IPR011527">
    <property type="entry name" value="ABC1_TM_dom"/>
</dbReference>
<feature type="region of interest" description="Disordered" evidence="10">
    <location>
        <begin position="450"/>
        <end position="482"/>
    </location>
</feature>
<dbReference type="FunFam" id="3.40.50.300:FF:000565">
    <property type="entry name" value="ABC bile acid transporter"/>
    <property type="match status" value="1"/>
</dbReference>
<dbReference type="Pfam" id="PF00005">
    <property type="entry name" value="ABC_tran"/>
    <property type="match status" value="2"/>
</dbReference>
<comment type="subcellular location">
    <subcellularLocation>
        <location evidence="1">Membrane</location>
        <topology evidence="1">Multi-pass membrane protein</topology>
    </subcellularLocation>
</comment>
<dbReference type="CDD" id="cd18596">
    <property type="entry name" value="ABC_6TM_VMR1_D1_like"/>
    <property type="match status" value="1"/>
</dbReference>
<evidence type="ECO:0000256" key="6">
    <source>
        <dbReference type="ARBA" id="ARBA00022840"/>
    </source>
</evidence>
<evidence type="ECO:0000256" key="2">
    <source>
        <dbReference type="ARBA" id="ARBA00022448"/>
    </source>
</evidence>
<evidence type="ECO:0000256" key="8">
    <source>
        <dbReference type="ARBA" id="ARBA00023136"/>
    </source>
</evidence>
<feature type="transmembrane region" description="Helical" evidence="11">
    <location>
        <begin position="530"/>
        <end position="549"/>
    </location>
</feature>
<feature type="compositionally biased region" description="Polar residues" evidence="10">
    <location>
        <begin position="1732"/>
        <end position="1750"/>
    </location>
</feature>
<feature type="transmembrane region" description="Helical" evidence="11">
    <location>
        <begin position="155"/>
        <end position="174"/>
    </location>
</feature>
<dbReference type="Gene3D" id="1.20.1560.10">
    <property type="entry name" value="ABC transporter type 1, transmembrane domain"/>
    <property type="match status" value="2"/>
</dbReference>
<feature type="domain" description="ABC transmembrane type-1" evidence="13">
    <location>
        <begin position="1048"/>
        <end position="1375"/>
    </location>
</feature>
<dbReference type="PROSITE" id="PS50893">
    <property type="entry name" value="ABC_TRANSPORTER_2"/>
    <property type="match status" value="2"/>
</dbReference>
<dbReference type="Gene3D" id="3.40.50.300">
    <property type="entry name" value="P-loop containing nucleotide triphosphate hydrolases"/>
    <property type="match status" value="2"/>
</dbReference>
<feature type="transmembrane region" description="Helical" evidence="11">
    <location>
        <begin position="26"/>
        <end position="47"/>
    </location>
</feature>
<feature type="domain" description="ABC transporter" evidence="12">
    <location>
        <begin position="1412"/>
        <end position="1661"/>
    </location>
</feature>
<dbReference type="STRING" id="1173061.A0A0J9XJ63"/>
<dbReference type="InterPro" id="IPR050173">
    <property type="entry name" value="ABC_transporter_C-like"/>
</dbReference>
<keyword evidence="5" id="KW-0547">Nucleotide-binding</keyword>
<dbReference type="SUPFAM" id="SSF52540">
    <property type="entry name" value="P-loop containing nucleoside triphosphate hydrolases"/>
    <property type="match status" value="2"/>
</dbReference>
<feature type="transmembrane region" description="Helical" evidence="11">
    <location>
        <begin position="213"/>
        <end position="233"/>
    </location>
</feature>
<feature type="transmembrane region" description="Helical" evidence="11">
    <location>
        <begin position="506"/>
        <end position="524"/>
    </location>
</feature>
<keyword evidence="4" id="KW-0677">Repeat</keyword>
<feature type="transmembrane region" description="Helical" evidence="11">
    <location>
        <begin position="1034"/>
        <end position="1057"/>
    </location>
</feature>
<dbReference type="CDD" id="cd03369">
    <property type="entry name" value="ABCC_NFT1"/>
    <property type="match status" value="1"/>
</dbReference>
<keyword evidence="8 11" id="KW-0472">Membrane</keyword>
<evidence type="ECO:0000256" key="5">
    <source>
        <dbReference type="ARBA" id="ARBA00022741"/>
    </source>
</evidence>
<feature type="transmembrane region" description="Helical" evidence="11">
    <location>
        <begin position="186"/>
        <end position="208"/>
    </location>
</feature>
<gene>
    <name evidence="14" type="ORF">BN980_GECA22s01187g</name>
</gene>
<feature type="transmembrane region" description="Helical" evidence="11">
    <location>
        <begin position="1324"/>
        <end position="1346"/>
    </location>
</feature>
<proteinExistence type="predicted"/>
<evidence type="ECO:0000256" key="10">
    <source>
        <dbReference type="SAM" id="MobiDB-lite"/>
    </source>
</evidence>
<dbReference type="PANTHER" id="PTHR24223:SF353">
    <property type="entry name" value="ABC TRANSPORTER ATP-BINDING PROTEIN_PERMEASE VMR1-RELATED"/>
    <property type="match status" value="1"/>
</dbReference>
<feature type="compositionally biased region" description="Polar residues" evidence="10">
    <location>
        <begin position="960"/>
        <end position="971"/>
    </location>
</feature>
<dbReference type="PROSITE" id="PS50929">
    <property type="entry name" value="ABC_TM1F"/>
    <property type="match status" value="2"/>
</dbReference>
<feature type="compositionally biased region" description="Basic residues" evidence="10">
    <location>
        <begin position="1771"/>
        <end position="1796"/>
    </location>
</feature>
<dbReference type="FunFam" id="3.40.50.300:FF:000825">
    <property type="entry name" value="ABC bile acid transporter"/>
    <property type="match status" value="1"/>
</dbReference>
<feature type="transmembrane region" description="Helical" evidence="11">
    <location>
        <begin position="359"/>
        <end position="378"/>
    </location>
</feature>
<evidence type="ECO:0000313" key="15">
    <source>
        <dbReference type="Proteomes" id="UP000242525"/>
    </source>
</evidence>
<evidence type="ECO:0000313" key="14">
    <source>
        <dbReference type="EMBL" id="CDO57523.1"/>
    </source>
</evidence>
<dbReference type="OrthoDB" id="6500128at2759"/>
<keyword evidence="6 14" id="KW-0067">ATP-binding</keyword>
<evidence type="ECO:0000259" key="13">
    <source>
        <dbReference type="PROSITE" id="PS50929"/>
    </source>
</evidence>
<protein>
    <submittedName>
        <fullName evidence="14">Similar to Saccharomyces cerevisiae YLL048C YBT1 Transporter of the ATP-binding cassette (ABC) family involved in bile acid transport</fullName>
    </submittedName>
</protein>
<keyword evidence="15" id="KW-1185">Reference proteome</keyword>
<feature type="compositionally biased region" description="Basic and acidic residues" evidence="10">
    <location>
        <begin position="450"/>
        <end position="461"/>
    </location>
</feature>
<dbReference type="SUPFAM" id="SSF90123">
    <property type="entry name" value="ABC transporter transmembrane region"/>
    <property type="match status" value="2"/>
</dbReference>
<evidence type="ECO:0000256" key="1">
    <source>
        <dbReference type="ARBA" id="ARBA00004141"/>
    </source>
</evidence>